<dbReference type="PROSITE" id="PS51257">
    <property type="entry name" value="PROKAR_LIPOPROTEIN"/>
    <property type="match status" value="1"/>
</dbReference>
<feature type="chain" id="PRO_5038926329" evidence="1">
    <location>
        <begin position="19"/>
        <end position="250"/>
    </location>
</feature>
<evidence type="ECO:0000313" key="3">
    <source>
        <dbReference type="EMBL" id="PFN28065.1"/>
    </source>
</evidence>
<dbReference type="EMBL" id="NUYN01000009">
    <property type="protein sequence ID" value="PFN28065.1"/>
    <property type="molecule type" value="Genomic_DNA"/>
</dbReference>
<dbReference type="Pfam" id="PF26353">
    <property type="entry name" value="YhfM"/>
    <property type="match status" value="1"/>
</dbReference>
<comment type="caution">
    <text evidence="3">The sequence shown here is derived from an EMBL/GenBank/DDBJ whole genome shotgun (WGS) entry which is preliminary data.</text>
</comment>
<evidence type="ECO:0000256" key="1">
    <source>
        <dbReference type="SAM" id="SignalP"/>
    </source>
</evidence>
<organism evidence="3 4">
    <name type="scientific">Bacillus cereus</name>
    <dbReference type="NCBI Taxonomy" id="1396"/>
    <lineage>
        <taxon>Bacteria</taxon>
        <taxon>Bacillati</taxon>
        <taxon>Bacillota</taxon>
        <taxon>Bacilli</taxon>
        <taxon>Bacillales</taxon>
        <taxon>Bacillaceae</taxon>
        <taxon>Bacillus</taxon>
        <taxon>Bacillus cereus group</taxon>
    </lineage>
</organism>
<feature type="signal peptide" evidence="1">
    <location>
        <begin position="1"/>
        <end position="18"/>
    </location>
</feature>
<protein>
    <submittedName>
        <fullName evidence="3">DUF4362 domain-containing protein</fullName>
    </submittedName>
</protein>
<gene>
    <name evidence="3" type="ORF">COJ50_06440</name>
</gene>
<dbReference type="AlphaFoldDB" id="A0A2B1KT08"/>
<dbReference type="InterPro" id="IPR058780">
    <property type="entry name" value="YhfM-like_dom"/>
</dbReference>
<evidence type="ECO:0000259" key="2">
    <source>
        <dbReference type="Pfam" id="PF26353"/>
    </source>
</evidence>
<dbReference type="Proteomes" id="UP000225182">
    <property type="component" value="Unassembled WGS sequence"/>
</dbReference>
<dbReference type="RefSeq" id="WP_098539927.1">
    <property type="nucleotide sequence ID" value="NZ_NUYN01000009.1"/>
</dbReference>
<sequence>MKKTLIVGALCLSLASLAACGNNNEGSSTEANKNEIVIHIPKEKSRNLERFETFSQNVKDKKNDEIKIKNYLYDDEAKVPALNTVTYKDEKFTFTHKYNSNYSKDVCNKLVTPQETHGLVYMLRDCSQSEDGIILHKTAKDGEGVNSIENKSVEFIEVEGDKTYIFVKQFDVGAFVNAIETTNFDTPSNASSTQKPNFKVNVHFLSGTTQTYYLWIDKERSQGILVDSERTNQGHEIDKIYVDDIIKALN</sequence>
<evidence type="ECO:0000313" key="4">
    <source>
        <dbReference type="Proteomes" id="UP000225182"/>
    </source>
</evidence>
<proteinExistence type="predicted"/>
<feature type="domain" description="YhfM-like" evidence="2">
    <location>
        <begin position="157"/>
        <end position="249"/>
    </location>
</feature>
<accession>A0A2B1KT08</accession>
<keyword evidence="1" id="KW-0732">Signal</keyword>
<reference evidence="3 4" key="1">
    <citation type="submission" date="2017-09" db="EMBL/GenBank/DDBJ databases">
        <title>Large-scale bioinformatics analysis of Bacillus genomes uncovers conserved roles of natural products in bacterial physiology.</title>
        <authorList>
            <consortium name="Agbiome Team Llc"/>
            <person name="Bleich R.M."/>
            <person name="Grubbs K.J."/>
            <person name="Santa Maria K.C."/>
            <person name="Allen S.E."/>
            <person name="Farag S."/>
            <person name="Shank E.A."/>
            <person name="Bowers A."/>
        </authorList>
    </citation>
    <scope>NUCLEOTIDE SEQUENCE [LARGE SCALE GENOMIC DNA]</scope>
    <source>
        <strain evidence="3 4">AFS076905</strain>
    </source>
</reference>
<name>A0A2B1KT08_BACCE</name>